<gene>
    <name evidence="8" type="ORF">LZZ85_23605</name>
</gene>
<keyword evidence="2" id="KW-0805">Transcription regulation</keyword>
<dbReference type="Gene3D" id="1.10.10.10">
    <property type="entry name" value="Winged helix-like DNA-binding domain superfamily/Winged helix DNA-binding domain"/>
    <property type="match status" value="1"/>
</dbReference>
<evidence type="ECO:0000259" key="6">
    <source>
        <dbReference type="Pfam" id="PF04542"/>
    </source>
</evidence>
<keyword evidence="3" id="KW-0731">Sigma factor</keyword>
<evidence type="ECO:0000313" key="9">
    <source>
        <dbReference type="Proteomes" id="UP001165367"/>
    </source>
</evidence>
<evidence type="ECO:0000313" key="8">
    <source>
        <dbReference type="EMBL" id="MCG2617303.1"/>
    </source>
</evidence>
<dbReference type="InterPro" id="IPR014284">
    <property type="entry name" value="RNA_pol_sigma-70_dom"/>
</dbReference>
<dbReference type="InterPro" id="IPR039425">
    <property type="entry name" value="RNA_pol_sigma-70-like"/>
</dbReference>
<keyword evidence="9" id="KW-1185">Reference proteome</keyword>
<evidence type="ECO:0000259" key="7">
    <source>
        <dbReference type="Pfam" id="PF08281"/>
    </source>
</evidence>
<dbReference type="InterPro" id="IPR013249">
    <property type="entry name" value="RNA_pol_sigma70_r4_t2"/>
</dbReference>
<evidence type="ECO:0000256" key="4">
    <source>
        <dbReference type="ARBA" id="ARBA00023125"/>
    </source>
</evidence>
<dbReference type="SUPFAM" id="SSF88946">
    <property type="entry name" value="Sigma2 domain of RNA polymerase sigma factors"/>
    <property type="match status" value="1"/>
</dbReference>
<keyword evidence="4" id="KW-0238">DNA-binding</keyword>
<dbReference type="PANTHER" id="PTHR43133:SF8">
    <property type="entry name" value="RNA POLYMERASE SIGMA FACTOR HI_1459-RELATED"/>
    <property type="match status" value="1"/>
</dbReference>
<comment type="caution">
    <text evidence="8">The sequence shown here is derived from an EMBL/GenBank/DDBJ whole genome shotgun (WGS) entry which is preliminary data.</text>
</comment>
<dbReference type="NCBIfam" id="TIGR02937">
    <property type="entry name" value="sigma70-ECF"/>
    <property type="match status" value="1"/>
</dbReference>
<dbReference type="InterPro" id="IPR007627">
    <property type="entry name" value="RNA_pol_sigma70_r2"/>
</dbReference>
<protein>
    <submittedName>
        <fullName evidence="8">Sigma-70 family RNA polymerase sigma factor</fullName>
    </submittedName>
</protein>
<evidence type="ECO:0000256" key="2">
    <source>
        <dbReference type="ARBA" id="ARBA00023015"/>
    </source>
</evidence>
<keyword evidence="5" id="KW-0804">Transcription</keyword>
<dbReference type="Pfam" id="PF08281">
    <property type="entry name" value="Sigma70_r4_2"/>
    <property type="match status" value="1"/>
</dbReference>
<name>A0ABS9KYB3_9BACT</name>
<feature type="domain" description="RNA polymerase sigma factor 70 region 4 type 2" evidence="7">
    <location>
        <begin position="129"/>
        <end position="181"/>
    </location>
</feature>
<accession>A0ABS9KYB3</accession>
<evidence type="ECO:0000256" key="1">
    <source>
        <dbReference type="ARBA" id="ARBA00010641"/>
    </source>
</evidence>
<proteinExistence type="inferred from homology"/>
<reference evidence="8" key="1">
    <citation type="submission" date="2022-01" db="EMBL/GenBank/DDBJ databases">
        <authorList>
            <person name="Jo J.-H."/>
            <person name="Im W.-T."/>
        </authorList>
    </citation>
    <scope>NUCLEOTIDE SEQUENCE</scope>
    <source>
        <strain evidence="8">NA20</strain>
    </source>
</reference>
<feature type="domain" description="RNA polymerase sigma-70 region 2" evidence="6">
    <location>
        <begin position="33"/>
        <end position="96"/>
    </location>
</feature>
<dbReference type="RefSeq" id="WP_237875935.1">
    <property type="nucleotide sequence ID" value="NZ_JAKLTR010000019.1"/>
</dbReference>
<comment type="similarity">
    <text evidence="1">Belongs to the sigma-70 factor family. ECF subfamily.</text>
</comment>
<evidence type="ECO:0000256" key="3">
    <source>
        <dbReference type="ARBA" id="ARBA00023082"/>
    </source>
</evidence>
<sequence length="199" mass="23448">MSFIRNIPDNSLSDKELVNRYKNSGDLGVLGELYQRYMDLVYGVCLKYFKDTEQSKDAVMQIFEELVSKLRKHEVENFKAWLHQVAKNHCLMQLRTPRNLKTVEFKTELVQSEENVHLNGVLEREENFQKLEHCIGTLAEEQHLAIRLFYLEQKSYHEIAESTGKEWNQVRSLIQNGRRNLKLCMEKTETSVKPIQKSI</sequence>
<dbReference type="InterPro" id="IPR013324">
    <property type="entry name" value="RNA_pol_sigma_r3/r4-like"/>
</dbReference>
<dbReference type="PANTHER" id="PTHR43133">
    <property type="entry name" value="RNA POLYMERASE ECF-TYPE SIGMA FACTO"/>
    <property type="match status" value="1"/>
</dbReference>
<dbReference type="InterPro" id="IPR013325">
    <property type="entry name" value="RNA_pol_sigma_r2"/>
</dbReference>
<organism evidence="8 9">
    <name type="scientific">Terrimonas ginsenosidimutans</name>
    <dbReference type="NCBI Taxonomy" id="2908004"/>
    <lineage>
        <taxon>Bacteria</taxon>
        <taxon>Pseudomonadati</taxon>
        <taxon>Bacteroidota</taxon>
        <taxon>Chitinophagia</taxon>
        <taxon>Chitinophagales</taxon>
        <taxon>Chitinophagaceae</taxon>
        <taxon>Terrimonas</taxon>
    </lineage>
</organism>
<dbReference type="Gene3D" id="1.10.1740.10">
    <property type="match status" value="1"/>
</dbReference>
<evidence type="ECO:0000256" key="5">
    <source>
        <dbReference type="ARBA" id="ARBA00023163"/>
    </source>
</evidence>
<dbReference type="InterPro" id="IPR036388">
    <property type="entry name" value="WH-like_DNA-bd_sf"/>
</dbReference>
<dbReference type="Pfam" id="PF04542">
    <property type="entry name" value="Sigma70_r2"/>
    <property type="match status" value="1"/>
</dbReference>
<dbReference type="Proteomes" id="UP001165367">
    <property type="component" value="Unassembled WGS sequence"/>
</dbReference>
<dbReference type="EMBL" id="JAKLTR010000019">
    <property type="protein sequence ID" value="MCG2617303.1"/>
    <property type="molecule type" value="Genomic_DNA"/>
</dbReference>
<dbReference type="SUPFAM" id="SSF88659">
    <property type="entry name" value="Sigma3 and sigma4 domains of RNA polymerase sigma factors"/>
    <property type="match status" value="1"/>
</dbReference>